<dbReference type="GO" id="GO:0004527">
    <property type="term" value="F:exonuclease activity"/>
    <property type="evidence" value="ECO:0007669"/>
    <property type="project" value="UniProtKB-KW"/>
</dbReference>
<keyword evidence="1" id="KW-0540">Nuclease</keyword>
<protein>
    <submittedName>
        <fullName evidence="1">SsDNA exonuclease, 5'--&gt; 3'-specific</fullName>
    </submittedName>
</protein>
<gene>
    <name evidence="1" type="ORF">NCTC11872_02686</name>
</gene>
<reference evidence="1 2" key="1">
    <citation type="submission" date="2018-06" db="EMBL/GenBank/DDBJ databases">
        <authorList>
            <consortium name="Pathogen Informatics"/>
            <person name="Doyle S."/>
        </authorList>
    </citation>
    <scope>NUCLEOTIDE SEQUENCE [LARGE SCALE GENOMIC DNA]</scope>
    <source>
        <strain evidence="1 2">NCTC11872</strain>
    </source>
</reference>
<organism evidence="1 2">
    <name type="scientific">Haemophilus influenzae</name>
    <dbReference type="NCBI Taxonomy" id="727"/>
    <lineage>
        <taxon>Bacteria</taxon>
        <taxon>Pseudomonadati</taxon>
        <taxon>Pseudomonadota</taxon>
        <taxon>Gammaproteobacteria</taxon>
        <taxon>Pasteurellales</taxon>
        <taxon>Pasteurellaceae</taxon>
        <taxon>Haemophilus</taxon>
    </lineage>
</organism>
<proteinExistence type="predicted"/>
<evidence type="ECO:0000313" key="1">
    <source>
        <dbReference type="EMBL" id="SPX43035.1"/>
    </source>
</evidence>
<dbReference type="EMBL" id="UASK01000010">
    <property type="protein sequence ID" value="SPX43035.1"/>
    <property type="molecule type" value="Genomic_DNA"/>
</dbReference>
<keyword evidence="1" id="KW-0269">Exonuclease</keyword>
<dbReference type="AlphaFoldDB" id="A0A2X1Q1P7"/>
<name>A0A2X1Q1P7_HAEIF</name>
<keyword evidence="1" id="KW-0378">Hydrolase</keyword>
<sequence length="43" mass="4958">MLNPNQLYGIEQAVNLLVEAYQQQQKISDWLGISMLMVQLAQH</sequence>
<evidence type="ECO:0000313" key="2">
    <source>
        <dbReference type="Proteomes" id="UP000249936"/>
    </source>
</evidence>
<dbReference type="Proteomes" id="UP000249936">
    <property type="component" value="Unassembled WGS sequence"/>
</dbReference>
<accession>A0A2X1Q1P7</accession>